<evidence type="ECO:0000256" key="7">
    <source>
        <dbReference type="ARBA" id="ARBA00023209"/>
    </source>
</evidence>
<evidence type="ECO:0000256" key="4">
    <source>
        <dbReference type="ARBA" id="ARBA00022679"/>
    </source>
</evidence>
<organism evidence="14 15">
    <name type="scientific">Colocasia esculenta</name>
    <name type="common">Wild taro</name>
    <name type="synonym">Arum esculentum</name>
    <dbReference type="NCBI Taxonomy" id="4460"/>
    <lineage>
        <taxon>Eukaryota</taxon>
        <taxon>Viridiplantae</taxon>
        <taxon>Streptophyta</taxon>
        <taxon>Embryophyta</taxon>
        <taxon>Tracheophyta</taxon>
        <taxon>Spermatophyta</taxon>
        <taxon>Magnoliopsida</taxon>
        <taxon>Liliopsida</taxon>
        <taxon>Araceae</taxon>
        <taxon>Aroideae</taxon>
        <taxon>Colocasieae</taxon>
        <taxon>Colocasia</taxon>
    </lineage>
</organism>
<dbReference type="InterPro" id="IPR014729">
    <property type="entry name" value="Rossmann-like_a/b/a_fold"/>
</dbReference>
<dbReference type="InterPro" id="IPR041723">
    <property type="entry name" value="CCT"/>
</dbReference>
<dbReference type="EC" id="2.7.7.14" evidence="10"/>
<comment type="caution">
    <text evidence="14">The sequence shown here is derived from an EMBL/GenBank/DDBJ whole genome shotgun (WGS) entry which is preliminary data.</text>
</comment>
<proteinExistence type="inferred from homology"/>
<dbReference type="PANTHER" id="PTHR45780">
    <property type="entry name" value="ETHANOLAMINE-PHOSPHATE CYTIDYLYLTRANSFERASE"/>
    <property type="match status" value="1"/>
</dbReference>
<dbReference type="InterPro" id="IPR044608">
    <property type="entry name" value="Ect1/PCYT2"/>
</dbReference>
<dbReference type="AlphaFoldDB" id="A0A843ULL3"/>
<evidence type="ECO:0000259" key="13">
    <source>
        <dbReference type="Pfam" id="PF01467"/>
    </source>
</evidence>
<comment type="pathway">
    <text evidence="9">Phospholipid metabolism; phosphatidylethanolamine biosynthesis; phosphatidylethanolamine from ethanolamine: step 2/3.</text>
</comment>
<evidence type="ECO:0000256" key="3">
    <source>
        <dbReference type="ARBA" id="ARBA00022516"/>
    </source>
</evidence>
<evidence type="ECO:0000256" key="1">
    <source>
        <dbReference type="ARBA" id="ARBA00005189"/>
    </source>
</evidence>
<gene>
    <name evidence="14" type="ORF">Taro_015712</name>
</gene>
<evidence type="ECO:0000256" key="11">
    <source>
        <dbReference type="ARBA" id="ARBA00031473"/>
    </source>
</evidence>
<keyword evidence="15" id="KW-1185">Reference proteome</keyword>
<keyword evidence="12" id="KW-1133">Transmembrane helix</keyword>
<dbReference type="GO" id="GO:0005737">
    <property type="term" value="C:cytoplasm"/>
    <property type="evidence" value="ECO:0007669"/>
    <property type="project" value="TreeGrafter"/>
</dbReference>
<keyword evidence="4" id="KW-0808">Transferase</keyword>
<feature type="domain" description="Cytidyltransferase-like" evidence="13">
    <location>
        <begin position="86"/>
        <end position="215"/>
    </location>
</feature>
<dbReference type="EMBL" id="NMUH01000684">
    <property type="protein sequence ID" value="MQL83227.1"/>
    <property type="molecule type" value="Genomic_DNA"/>
</dbReference>
<evidence type="ECO:0000313" key="14">
    <source>
        <dbReference type="EMBL" id="MQL83227.1"/>
    </source>
</evidence>
<keyword evidence="5" id="KW-0548">Nucleotidyltransferase</keyword>
<comment type="similarity">
    <text evidence="2">Belongs to the cytidylyltransferase family.</text>
</comment>
<evidence type="ECO:0000256" key="2">
    <source>
        <dbReference type="ARBA" id="ARBA00010101"/>
    </source>
</evidence>
<feature type="transmembrane region" description="Helical" evidence="12">
    <location>
        <begin position="31"/>
        <end position="55"/>
    </location>
</feature>
<dbReference type="SUPFAM" id="SSF52374">
    <property type="entry name" value="Nucleotidylyl transferase"/>
    <property type="match status" value="1"/>
</dbReference>
<evidence type="ECO:0000313" key="15">
    <source>
        <dbReference type="Proteomes" id="UP000652761"/>
    </source>
</evidence>
<keyword evidence="12" id="KW-0812">Transmembrane</keyword>
<evidence type="ECO:0000256" key="6">
    <source>
        <dbReference type="ARBA" id="ARBA00023098"/>
    </source>
</evidence>
<feature type="transmembrane region" description="Helical" evidence="12">
    <location>
        <begin position="295"/>
        <end position="316"/>
    </location>
</feature>
<name>A0A843ULL3_COLES</name>
<sequence length="395" mass="42957">MAWAELESGGVAGGGPHHRWIWDGVHHHPHLLGLGGIMMCITAAAVFSGIGAPYLPYLWPDLGLLFAQKRKNRRSRGRGRRPVRVYMDGCFDLMHYGHANALRQAKALGDELVVGIVGDEEIIANKGPPVLSMDERVLLVSGLKWVDEVITNAPYEINEKFMNMLFNDYNIDYIIHGDDPCLLPDGTDAYALAKKAGRYKEIKRTEGVSSTDIVGRILSVMKNMDPDRRHDYVSDQKTIHDKDVSPSGENDTDGAQLSHFLPTSRRIVQFSNGKGLPLVDCHYLVRGASLGPDNIFVLGLLGALFAITFGPVLGGLSSCEGCASGSTIGPGDFDDIGLAQEPESDGVGVLMLGGGEGVQEEDESRGRNKLGTEEVKEMLNEVEVFVMERVKGVAD</sequence>
<dbReference type="UniPathway" id="UPA00558">
    <property type="reaction ID" value="UER00742"/>
</dbReference>
<keyword evidence="6" id="KW-0443">Lipid metabolism</keyword>
<keyword evidence="7" id="KW-0594">Phospholipid biosynthesis</keyword>
<dbReference type="NCBIfam" id="TIGR00125">
    <property type="entry name" value="cyt_tran_rel"/>
    <property type="match status" value="1"/>
</dbReference>
<accession>A0A843ULL3</accession>
<dbReference type="OrthoDB" id="40021at2759"/>
<dbReference type="GO" id="GO:0006646">
    <property type="term" value="P:phosphatidylethanolamine biosynthetic process"/>
    <property type="evidence" value="ECO:0007669"/>
    <property type="project" value="UniProtKB-UniPathway"/>
</dbReference>
<dbReference type="Pfam" id="PF01467">
    <property type="entry name" value="CTP_transf_like"/>
    <property type="match status" value="1"/>
</dbReference>
<evidence type="ECO:0000256" key="9">
    <source>
        <dbReference type="ARBA" id="ARBA00024191"/>
    </source>
</evidence>
<keyword evidence="3" id="KW-0444">Lipid biosynthesis</keyword>
<keyword evidence="12" id="KW-0472">Membrane</keyword>
<protein>
    <recommendedName>
        <fullName evidence="10">ethanolamine-phosphate cytidylyltransferase</fullName>
        <ecNumber evidence="10">2.7.7.14</ecNumber>
    </recommendedName>
    <alternativeName>
        <fullName evidence="11">CTP:phosphoethanolamine cytidylyltransferase</fullName>
    </alternativeName>
</protein>
<comment type="pathway">
    <text evidence="1">Lipid metabolism.</text>
</comment>
<keyword evidence="8" id="KW-1208">Phospholipid metabolism</keyword>
<dbReference type="InterPro" id="IPR004821">
    <property type="entry name" value="Cyt_trans-like"/>
</dbReference>
<dbReference type="CDD" id="cd02174">
    <property type="entry name" value="CCT"/>
    <property type="match status" value="1"/>
</dbReference>
<dbReference type="GO" id="GO:0004306">
    <property type="term" value="F:ethanolamine-phosphate cytidylyltransferase activity"/>
    <property type="evidence" value="ECO:0007669"/>
    <property type="project" value="UniProtKB-EC"/>
</dbReference>
<reference evidence="14" key="1">
    <citation type="submission" date="2017-07" db="EMBL/GenBank/DDBJ databases">
        <title>Taro Niue Genome Assembly and Annotation.</title>
        <authorList>
            <person name="Atibalentja N."/>
            <person name="Keating K."/>
            <person name="Fields C.J."/>
        </authorList>
    </citation>
    <scope>NUCLEOTIDE SEQUENCE</scope>
    <source>
        <strain evidence="14">Niue_2</strain>
        <tissue evidence="14">Leaf</tissue>
    </source>
</reference>
<dbReference type="PANTHER" id="PTHR45780:SF5">
    <property type="entry name" value="ETHANOLAMINE-PHOSPHATE CYTIDYLYLTRANSFERASE"/>
    <property type="match status" value="1"/>
</dbReference>
<evidence type="ECO:0000256" key="8">
    <source>
        <dbReference type="ARBA" id="ARBA00023264"/>
    </source>
</evidence>
<evidence type="ECO:0000256" key="5">
    <source>
        <dbReference type="ARBA" id="ARBA00022695"/>
    </source>
</evidence>
<dbReference type="Gene3D" id="3.40.50.620">
    <property type="entry name" value="HUPs"/>
    <property type="match status" value="1"/>
</dbReference>
<evidence type="ECO:0000256" key="12">
    <source>
        <dbReference type="SAM" id="Phobius"/>
    </source>
</evidence>
<evidence type="ECO:0000256" key="10">
    <source>
        <dbReference type="ARBA" id="ARBA00024221"/>
    </source>
</evidence>
<dbReference type="Proteomes" id="UP000652761">
    <property type="component" value="Unassembled WGS sequence"/>
</dbReference>